<evidence type="ECO:0000313" key="2">
    <source>
        <dbReference type="Proteomes" id="UP000814128"/>
    </source>
</evidence>
<organism evidence="1 2">
    <name type="scientific">Vararia minispora EC-137</name>
    <dbReference type="NCBI Taxonomy" id="1314806"/>
    <lineage>
        <taxon>Eukaryota</taxon>
        <taxon>Fungi</taxon>
        <taxon>Dikarya</taxon>
        <taxon>Basidiomycota</taxon>
        <taxon>Agaricomycotina</taxon>
        <taxon>Agaricomycetes</taxon>
        <taxon>Russulales</taxon>
        <taxon>Lachnocladiaceae</taxon>
        <taxon>Vararia</taxon>
    </lineage>
</organism>
<comment type="caution">
    <text evidence="1">The sequence shown here is derived from an EMBL/GenBank/DDBJ whole genome shotgun (WGS) entry which is preliminary data.</text>
</comment>
<dbReference type="EMBL" id="MU273591">
    <property type="protein sequence ID" value="KAI0031147.1"/>
    <property type="molecule type" value="Genomic_DNA"/>
</dbReference>
<reference evidence="1" key="2">
    <citation type="journal article" date="2022" name="New Phytol.">
        <title>Evolutionary transition to the ectomycorrhizal habit in the genomes of a hyperdiverse lineage of mushroom-forming fungi.</title>
        <authorList>
            <person name="Looney B."/>
            <person name="Miyauchi S."/>
            <person name="Morin E."/>
            <person name="Drula E."/>
            <person name="Courty P.E."/>
            <person name="Kohler A."/>
            <person name="Kuo A."/>
            <person name="LaButti K."/>
            <person name="Pangilinan J."/>
            <person name="Lipzen A."/>
            <person name="Riley R."/>
            <person name="Andreopoulos W."/>
            <person name="He G."/>
            <person name="Johnson J."/>
            <person name="Nolan M."/>
            <person name="Tritt A."/>
            <person name="Barry K.W."/>
            <person name="Grigoriev I.V."/>
            <person name="Nagy L.G."/>
            <person name="Hibbett D."/>
            <person name="Henrissat B."/>
            <person name="Matheny P.B."/>
            <person name="Labbe J."/>
            <person name="Martin F.M."/>
        </authorList>
    </citation>
    <scope>NUCLEOTIDE SEQUENCE</scope>
    <source>
        <strain evidence="1">EC-137</strain>
    </source>
</reference>
<accession>A0ACB8QHM0</accession>
<feature type="non-terminal residue" evidence="1">
    <location>
        <position position="1"/>
    </location>
</feature>
<feature type="non-terminal residue" evidence="1">
    <location>
        <position position="376"/>
    </location>
</feature>
<dbReference type="Proteomes" id="UP000814128">
    <property type="component" value="Unassembled WGS sequence"/>
</dbReference>
<name>A0ACB8QHM0_9AGAM</name>
<sequence>PGPSDIPPPSFEHSANDPLFDFDTDRGFVIPQGGEAPPPDFAPYNAESFISWNGDIISHDPHLNEDGEALYRFLLARAQEHPEFVVRCRGTHTEHRHHTITTTDAQGRTTTQTESRPENVVDFDFKIDLAQHLLPGALLWTAPDQEPAYRGNSLKTTKNGLPATRQANKALKNLQKYRSYSGLPPWVGQATVAESGTVNLETMDYGRQHDVLQSSWTLRQWADDYCSSDKIFKEFVFEKMIYGWKIGVLTSAIRSAIQSTNYTGSISISFDKRLARVIIRRDGGFHRLLSSIWFRILLWILLIYPFIWLFKRFHPQGYGKWAVAGSAHALTRFYANGPPPVGQSAGTAGHAQPEGLREGEWFKRWEETIRRMVTTR</sequence>
<protein>
    <submittedName>
        <fullName evidence="1">Uncharacterized protein</fullName>
    </submittedName>
</protein>
<evidence type="ECO:0000313" key="1">
    <source>
        <dbReference type="EMBL" id="KAI0031147.1"/>
    </source>
</evidence>
<proteinExistence type="predicted"/>
<gene>
    <name evidence="1" type="ORF">K488DRAFT_25836</name>
</gene>
<reference evidence="1" key="1">
    <citation type="submission" date="2021-02" db="EMBL/GenBank/DDBJ databases">
        <authorList>
            <consortium name="DOE Joint Genome Institute"/>
            <person name="Ahrendt S."/>
            <person name="Looney B.P."/>
            <person name="Miyauchi S."/>
            <person name="Morin E."/>
            <person name="Drula E."/>
            <person name="Courty P.E."/>
            <person name="Chicoki N."/>
            <person name="Fauchery L."/>
            <person name="Kohler A."/>
            <person name="Kuo A."/>
            <person name="Labutti K."/>
            <person name="Pangilinan J."/>
            <person name="Lipzen A."/>
            <person name="Riley R."/>
            <person name="Andreopoulos W."/>
            <person name="He G."/>
            <person name="Johnson J."/>
            <person name="Barry K.W."/>
            <person name="Grigoriev I.V."/>
            <person name="Nagy L."/>
            <person name="Hibbett D."/>
            <person name="Henrissat B."/>
            <person name="Matheny P.B."/>
            <person name="Labbe J."/>
            <person name="Martin F."/>
        </authorList>
    </citation>
    <scope>NUCLEOTIDE SEQUENCE</scope>
    <source>
        <strain evidence="1">EC-137</strain>
    </source>
</reference>
<keyword evidence="2" id="KW-1185">Reference proteome</keyword>